<dbReference type="EMBL" id="BARS01025898">
    <property type="protein sequence ID" value="GAG09489.1"/>
    <property type="molecule type" value="Genomic_DNA"/>
</dbReference>
<dbReference type="AlphaFoldDB" id="X0UUH7"/>
<gene>
    <name evidence="1" type="ORF">S01H1_40875</name>
</gene>
<accession>X0UUH7</accession>
<proteinExistence type="predicted"/>
<name>X0UUH7_9ZZZZ</name>
<evidence type="ECO:0000313" key="1">
    <source>
        <dbReference type="EMBL" id="GAG09489.1"/>
    </source>
</evidence>
<sequence length="84" mass="9841">MLTSERYKEVVLANAGTSWQLEIDPINLGILHGAMRLMLSHPHITKYSQGFKLPAEHIRNWCLTRFREMGFTEAEVQEMDKYNF</sequence>
<protein>
    <submittedName>
        <fullName evidence="1">Uncharacterized protein</fullName>
    </submittedName>
</protein>
<organism evidence="1">
    <name type="scientific">marine sediment metagenome</name>
    <dbReference type="NCBI Taxonomy" id="412755"/>
    <lineage>
        <taxon>unclassified sequences</taxon>
        <taxon>metagenomes</taxon>
        <taxon>ecological metagenomes</taxon>
    </lineage>
</organism>
<comment type="caution">
    <text evidence="1">The sequence shown here is derived from an EMBL/GenBank/DDBJ whole genome shotgun (WGS) entry which is preliminary data.</text>
</comment>
<reference evidence="1" key="1">
    <citation type="journal article" date="2014" name="Front. Microbiol.">
        <title>High frequency of phylogenetically diverse reductive dehalogenase-homologous genes in deep subseafloor sedimentary metagenomes.</title>
        <authorList>
            <person name="Kawai M."/>
            <person name="Futagami T."/>
            <person name="Toyoda A."/>
            <person name="Takaki Y."/>
            <person name="Nishi S."/>
            <person name="Hori S."/>
            <person name="Arai W."/>
            <person name="Tsubouchi T."/>
            <person name="Morono Y."/>
            <person name="Uchiyama I."/>
            <person name="Ito T."/>
            <person name="Fujiyama A."/>
            <person name="Inagaki F."/>
            <person name="Takami H."/>
        </authorList>
    </citation>
    <scope>NUCLEOTIDE SEQUENCE</scope>
    <source>
        <strain evidence="1">Expedition CK06-06</strain>
    </source>
</reference>